<dbReference type="PANTHER" id="PTHR43047">
    <property type="entry name" value="TWO-COMPONENT HISTIDINE PROTEIN KINASE"/>
    <property type="match status" value="1"/>
</dbReference>
<dbReference type="PROSITE" id="PS50110">
    <property type="entry name" value="RESPONSE_REGULATORY"/>
    <property type="match status" value="1"/>
</dbReference>
<gene>
    <name evidence="10" type="ORF">IFO71_06445</name>
</gene>
<dbReference type="Proteomes" id="UP000613768">
    <property type="component" value="Unassembled WGS sequence"/>
</dbReference>
<reference evidence="10 11" key="1">
    <citation type="submission" date="2020-09" db="EMBL/GenBank/DDBJ databases">
        <title>Pseudoxanthomonas sp. CAU 1598 isolated from sand of Yaerae Beach.</title>
        <authorList>
            <person name="Kim W."/>
        </authorList>
    </citation>
    <scope>NUCLEOTIDE SEQUENCE [LARGE SCALE GENOMIC DNA]</scope>
    <source>
        <strain evidence="10 11">CAU 1598</strain>
    </source>
</reference>
<evidence type="ECO:0000256" key="7">
    <source>
        <dbReference type="SAM" id="Coils"/>
    </source>
</evidence>
<dbReference type="Gene3D" id="3.30.565.10">
    <property type="entry name" value="Histidine kinase-like ATPase, C-terminal domain"/>
    <property type="match status" value="1"/>
</dbReference>
<dbReference type="PANTHER" id="PTHR43047:SF64">
    <property type="entry name" value="HISTIDINE KINASE CONTAINING CHEY-HOMOLOGOUS RECEIVER DOMAIN AND PAS DOMAIN-RELATED"/>
    <property type="match status" value="1"/>
</dbReference>
<dbReference type="Pfam" id="PF00072">
    <property type="entry name" value="Response_reg"/>
    <property type="match status" value="1"/>
</dbReference>
<dbReference type="SMART" id="SM00387">
    <property type="entry name" value="HATPase_c"/>
    <property type="match status" value="1"/>
</dbReference>
<dbReference type="SUPFAM" id="SSF52172">
    <property type="entry name" value="CheY-like"/>
    <property type="match status" value="1"/>
</dbReference>
<organism evidence="10 11">
    <name type="scientific">Pseudomarimonas arenosa</name>
    <dbReference type="NCBI Taxonomy" id="2774145"/>
    <lineage>
        <taxon>Bacteria</taxon>
        <taxon>Pseudomonadati</taxon>
        <taxon>Pseudomonadota</taxon>
        <taxon>Gammaproteobacteria</taxon>
        <taxon>Lysobacterales</taxon>
        <taxon>Lysobacteraceae</taxon>
        <taxon>Pseudomarimonas</taxon>
    </lineage>
</organism>
<dbReference type="Gene3D" id="1.10.287.130">
    <property type="match status" value="1"/>
</dbReference>
<evidence type="ECO:0000256" key="5">
    <source>
        <dbReference type="ARBA" id="ARBA00022777"/>
    </source>
</evidence>
<protein>
    <recommendedName>
        <fullName evidence="2">histidine kinase</fullName>
        <ecNumber evidence="2">2.7.13.3</ecNumber>
    </recommendedName>
</protein>
<keyword evidence="5" id="KW-0418">Kinase</keyword>
<evidence type="ECO:0000259" key="8">
    <source>
        <dbReference type="PROSITE" id="PS50109"/>
    </source>
</evidence>
<dbReference type="CDD" id="cd17546">
    <property type="entry name" value="REC_hyHK_CKI1_RcsC-like"/>
    <property type="match status" value="1"/>
</dbReference>
<dbReference type="Pfam" id="PF00512">
    <property type="entry name" value="HisKA"/>
    <property type="match status" value="1"/>
</dbReference>
<feature type="modified residue" description="4-aspartylphosphate" evidence="6">
    <location>
        <position position="1110"/>
    </location>
</feature>
<dbReference type="InterPro" id="IPR003594">
    <property type="entry name" value="HATPase_dom"/>
</dbReference>
<dbReference type="Pfam" id="PF07494">
    <property type="entry name" value="Reg_prop"/>
    <property type="match status" value="1"/>
</dbReference>
<dbReference type="InterPro" id="IPR036890">
    <property type="entry name" value="HATPase_C_sf"/>
</dbReference>
<dbReference type="InterPro" id="IPR011110">
    <property type="entry name" value="Reg_prop"/>
</dbReference>
<feature type="domain" description="Response regulatory" evidence="9">
    <location>
        <begin position="1061"/>
        <end position="1180"/>
    </location>
</feature>
<dbReference type="Pfam" id="PF02518">
    <property type="entry name" value="HATPase_c"/>
    <property type="match status" value="1"/>
</dbReference>
<dbReference type="InterPro" id="IPR004358">
    <property type="entry name" value="Sig_transdc_His_kin-like_C"/>
</dbReference>
<dbReference type="SUPFAM" id="SSF47384">
    <property type="entry name" value="Homodimeric domain of signal transducing histidine kinase"/>
    <property type="match status" value="1"/>
</dbReference>
<dbReference type="SMART" id="SM00388">
    <property type="entry name" value="HisKA"/>
    <property type="match status" value="1"/>
</dbReference>
<evidence type="ECO:0000256" key="2">
    <source>
        <dbReference type="ARBA" id="ARBA00012438"/>
    </source>
</evidence>
<dbReference type="AlphaFoldDB" id="A0AAW3ZIM2"/>
<comment type="caution">
    <text evidence="10">The sequence shown here is derived from an EMBL/GenBank/DDBJ whole genome shotgun (WGS) entry which is preliminary data.</text>
</comment>
<accession>A0AAW3ZIM2</accession>
<dbReference type="SUPFAM" id="SSF63829">
    <property type="entry name" value="Calcium-dependent phosphotriesterase"/>
    <property type="match status" value="2"/>
</dbReference>
<keyword evidence="7" id="KW-0175">Coiled coil</keyword>
<dbReference type="InterPro" id="IPR005467">
    <property type="entry name" value="His_kinase_dom"/>
</dbReference>
<dbReference type="CDD" id="cd00082">
    <property type="entry name" value="HisKA"/>
    <property type="match status" value="1"/>
</dbReference>
<dbReference type="InterPro" id="IPR001789">
    <property type="entry name" value="Sig_transdc_resp-reg_receiver"/>
</dbReference>
<keyword evidence="4" id="KW-0808">Transferase</keyword>
<sequence>MRYFDRRSYGASAQNWTVVQDQRGIIYVGNTDGVLEFDGQRWRLIKTERGTVVRSMAVDADGRVWVGAVGDIGYLAPDAKGSMQFVSVLDRVPSHGREFTDVWQTIATPEGVYFRSTASLIRLRGDEVDAWTPETRFGLAFFHDGRLLMRVPNQGLQELVDGEFRSIAGGERFGNEFIEFALPWTETDAVSSSTTSLIAVDALGLFLLDAQGLRPFRTAADAELVQHGMSKATRLRDGGLAVVTYDNGVYVLDEAGGLRAHYDKRSGLPDNAVWNIAQDRSGGLWLALDRGIARIEVESPITRFDERADLPGMAVVIDRHLGQLHVGTSEGLFRLKAGTPAAFEPIAGIGQQSFDLLSVGDSLIVANSEGLYEVFGNSARLIGPGFHWTLQPSALSPSRVYAGMEGGVKSVKALQFINGRWAEHGAIGGMTDQPRSLLESADGRLWAGTYATGVWRLTPPPHWQPGSSTRAQVERFGVEHGLPSLDVAVAEFQGEPLFSTRKGNYRFDEATGQFAPDPRFNGLFSDGPRWLTAAAATTGRIWMHSIDEASGLRESGVAVLQDDGSYRWDPSPLRPIGDQLVEDILAEDDGVVWLATDEGVYRYDPSVARPNEQPHNALIRQVSDPSGANVLFGGAGPETLPLIPFAQNALRFEYAATFFDGPHATRFQTLLEGSDQTWTPWSTEAHREFTHLSEGSYRFRVRAQAADGTLSEEVSFAFGILPPWYRTAWAYLAYALLACIAAWLLVRWRTRHMESEKRALEALISSRTSELRAKHVELEAARARAEAERAEAEAQRRAAEQQRLRAEEASRAKSTFLATMSHELRTPLNGVLGFAQLMERAPNRSAQDRRYLATILRSGEHLLRLINDVLSLAKIEAGGVTLIEAPFDFHELLANAVDLVRVRAEEKGLRMQVTTENFPVAVLGDADKVNRVLLNLLGNAVKFTVEGGVTVRASWIEGNASIEVSDTGPGIGAEELKLLFGSFVQTSSGQASREGTGLGLALSQQLARLMGGEITVQSQLGQGSRFRVSLHLPQAEAVPTAGDAGPQPHARRIAPGQARHRILVVDDVADNRDIMVDLLVSIGFEVKQAADGEQAIELWKSWEPQLIWMDQRMPRIDGLEATRRIREEERASQRAPVVIIALSASVLEHEREVILASGCDDFVPKPFPESLIFAKISEHLGVSFVFDDVEAKAERPTTRSTAITPDRLGNLPMNWLASMRRALNAGDVREANALCDAIAQHDAELADEIRAHVVALKFDQLEELLGA</sequence>
<dbReference type="Gene3D" id="3.40.50.2300">
    <property type="match status" value="1"/>
</dbReference>
<keyword evidence="3 6" id="KW-0597">Phosphoprotein</keyword>
<dbReference type="Gene3D" id="2.130.10.10">
    <property type="entry name" value="YVTN repeat-like/Quinoprotein amine dehydrogenase"/>
    <property type="match status" value="3"/>
</dbReference>
<dbReference type="InterPro" id="IPR013783">
    <property type="entry name" value="Ig-like_fold"/>
</dbReference>
<feature type="domain" description="Histidine kinase" evidence="8">
    <location>
        <begin position="819"/>
        <end position="1034"/>
    </location>
</feature>
<evidence type="ECO:0000256" key="4">
    <source>
        <dbReference type="ARBA" id="ARBA00022679"/>
    </source>
</evidence>
<dbReference type="RefSeq" id="WP_192028719.1">
    <property type="nucleotide sequence ID" value="NZ_JACYTR010000008.1"/>
</dbReference>
<dbReference type="PRINTS" id="PR00344">
    <property type="entry name" value="BCTRLSENSOR"/>
</dbReference>
<dbReference type="GO" id="GO:0000155">
    <property type="term" value="F:phosphorelay sensor kinase activity"/>
    <property type="evidence" value="ECO:0007669"/>
    <property type="project" value="InterPro"/>
</dbReference>
<name>A0AAW3ZIM2_9GAMM</name>
<evidence type="ECO:0000256" key="6">
    <source>
        <dbReference type="PROSITE-ProRule" id="PRU00169"/>
    </source>
</evidence>
<dbReference type="InterPro" id="IPR003661">
    <property type="entry name" value="HisK_dim/P_dom"/>
</dbReference>
<keyword evidence="11" id="KW-1185">Reference proteome</keyword>
<evidence type="ECO:0000256" key="3">
    <source>
        <dbReference type="ARBA" id="ARBA00022553"/>
    </source>
</evidence>
<evidence type="ECO:0000313" key="11">
    <source>
        <dbReference type="Proteomes" id="UP000613768"/>
    </source>
</evidence>
<dbReference type="InterPro" id="IPR011006">
    <property type="entry name" value="CheY-like_superfamily"/>
</dbReference>
<evidence type="ECO:0000259" key="9">
    <source>
        <dbReference type="PROSITE" id="PS50110"/>
    </source>
</evidence>
<dbReference type="InterPro" id="IPR036097">
    <property type="entry name" value="HisK_dim/P_sf"/>
</dbReference>
<dbReference type="SMART" id="SM00448">
    <property type="entry name" value="REC"/>
    <property type="match status" value="1"/>
</dbReference>
<evidence type="ECO:0000313" key="10">
    <source>
        <dbReference type="EMBL" id="MBD8525379.1"/>
    </source>
</evidence>
<dbReference type="PROSITE" id="PS50109">
    <property type="entry name" value="HIS_KIN"/>
    <property type="match status" value="1"/>
</dbReference>
<dbReference type="EMBL" id="JACYTR010000008">
    <property type="protein sequence ID" value="MBD8525379.1"/>
    <property type="molecule type" value="Genomic_DNA"/>
</dbReference>
<dbReference type="SUPFAM" id="SSF55874">
    <property type="entry name" value="ATPase domain of HSP90 chaperone/DNA topoisomerase II/histidine kinase"/>
    <property type="match status" value="1"/>
</dbReference>
<dbReference type="EC" id="2.7.13.3" evidence="2"/>
<comment type="catalytic activity">
    <reaction evidence="1">
        <text>ATP + protein L-histidine = ADP + protein N-phospho-L-histidine.</text>
        <dbReference type="EC" id="2.7.13.3"/>
    </reaction>
</comment>
<evidence type="ECO:0000256" key="1">
    <source>
        <dbReference type="ARBA" id="ARBA00000085"/>
    </source>
</evidence>
<dbReference type="InterPro" id="IPR015943">
    <property type="entry name" value="WD40/YVTN_repeat-like_dom_sf"/>
</dbReference>
<proteinExistence type="predicted"/>
<dbReference type="Gene3D" id="2.60.40.10">
    <property type="entry name" value="Immunoglobulins"/>
    <property type="match status" value="1"/>
</dbReference>
<dbReference type="CDD" id="cd16922">
    <property type="entry name" value="HATPase_EvgS-ArcB-TorS-like"/>
    <property type="match status" value="1"/>
</dbReference>
<feature type="coiled-coil region" evidence="7">
    <location>
        <begin position="768"/>
        <end position="812"/>
    </location>
</feature>